<feature type="repeat" description="PPR" evidence="3">
    <location>
        <begin position="331"/>
        <end position="365"/>
    </location>
</feature>
<dbReference type="EMBL" id="QGNW01001715">
    <property type="protein sequence ID" value="RVW32448.1"/>
    <property type="molecule type" value="Genomic_DNA"/>
</dbReference>
<keyword evidence="2" id="KW-0677">Repeat</keyword>
<dbReference type="AlphaFoldDB" id="A0A438DAJ3"/>
<name>A0A438DAJ3_VITVI</name>
<accession>A0A438DAJ3</accession>
<feature type="repeat" description="PPR" evidence="3">
    <location>
        <begin position="261"/>
        <end position="295"/>
    </location>
</feature>
<dbReference type="PANTHER" id="PTHR47941">
    <property type="entry name" value="PENTATRICOPEPTIDE REPEAT-CONTAINING PROTEIN 3, MITOCHONDRIAL"/>
    <property type="match status" value="1"/>
</dbReference>
<evidence type="ECO:0000313" key="4">
    <source>
        <dbReference type="EMBL" id="RVW32448.1"/>
    </source>
</evidence>
<evidence type="ECO:0000256" key="3">
    <source>
        <dbReference type="PROSITE-ProRule" id="PRU00708"/>
    </source>
</evidence>
<reference evidence="4 5" key="1">
    <citation type="journal article" date="2018" name="PLoS Genet.">
        <title>Population sequencing reveals clonal diversity and ancestral inbreeding in the grapevine cultivar Chardonnay.</title>
        <authorList>
            <person name="Roach M.J."/>
            <person name="Johnson D.L."/>
            <person name="Bohlmann J."/>
            <person name="van Vuuren H.J."/>
            <person name="Jones S.J."/>
            <person name="Pretorius I.S."/>
            <person name="Schmidt S.A."/>
            <person name="Borneman A.R."/>
        </authorList>
    </citation>
    <scope>NUCLEOTIDE SEQUENCE [LARGE SCALE GENOMIC DNA]</scope>
    <source>
        <strain evidence="5">cv. Chardonnay</strain>
        <tissue evidence="4">Leaf</tissue>
    </source>
</reference>
<dbReference type="InterPro" id="IPR011990">
    <property type="entry name" value="TPR-like_helical_dom_sf"/>
</dbReference>
<evidence type="ECO:0000256" key="2">
    <source>
        <dbReference type="ARBA" id="ARBA00022737"/>
    </source>
</evidence>
<dbReference type="PROSITE" id="PS51375">
    <property type="entry name" value="PPR"/>
    <property type="match status" value="5"/>
</dbReference>
<comment type="caution">
    <text evidence="4">The sequence shown here is derived from an EMBL/GenBank/DDBJ whole genome shotgun (WGS) entry which is preliminary data.</text>
</comment>
<dbReference type="InterPro" id="IPR002885">
    <property type="entry name" value="PPR_rpt"/>
</dbReference>
<comment type="similarity">
    <text evidence="1">Belongs to the PPR family. P subfamily.</text>
</comment>
<feature type="repeat" description="PPR" evidence="3">
    <location>
        <begin position="226"/>
        <end position="260"/>
    </location>
</feature>
<feature type="repeat" description="PPR" evidence="3">
    <location>
        <begin position="191"/>
        <end position="225"/>
    </location>
</feature>
<dbReference type="Pfam" id="PF13041">
    <property type="entry name" value="PPR_2"/>
    <property type="match status" value="2"/>
</dbReference>
<proteinExistence type="inferred from homology"/>
<protein>
    <submittedName>
        <fullName evidence="4">Pentatricopeptide repeat-containing protein, mitochondrial</fullName>
    </submittedName>
</protein>
<dbReference type="Gene3D" id="1.25.40.10">
    <property type="entry name" value="Tetratricopeptide repeat domain"/>
    <property type="match status" value="3"/>
</dbReference>
<gene>
    <name evidence="4" type="primary">VvCHDh000881_0</name>
    <name evidence="4" type="ORF">CK203_099874</name>
</gene>
<dbReference type="NCBIfam" id="TIGR00756">
    <property type="entry name" value="PPR"/>
    <property type="match status" value="4"/>
</dbReference>
<evidence type="ECO:0000256" key="1">
    <source>
        <dbReference type="ARBA" id="ARBA00007626"/>
    </source>
</evidence>
<dbReference type="Pfam" id="PF01535">
    <property type="entry name" value="PPR"/>
    <property type="match status" value="1"/>
</dbReference>
<dbReference type="Pfam" id="PF13812">
    <property type="entry name" value="PPR_3"/>
    <property type="match status" value="1"/>
</dbReference>
<feature type="repeat" description="PPR" evidence="3">
    <location>
        <begin position="296"/>
        <end position="330"/>
    </location>
</feature>
<sequence>MTSRSCSIFLRIYRSVSRSALIHPTLIQKSIFFSTFPPDDLKRLDHKDWLSPREVLKIFDGLRNPESVMPVLDSVCKRKDFKPNEALYTLVINKLAQARMFDAIEDVIKTLKIDKQCRLSDVFFYNVIKVYGNVAGRPDRAVETLFDMPKFHCWPSVKTFNLVLNMLVSAKRFDVVHKVYAGAPELGVEIDACCLNILVKGLCRSGNVDAACELLDEYPKQRCRPNVRTFSTLMHGLCESGRVEGALGLLERMEREGVYPDTVVFNILISGLRKRGRVEEGMELLGRMKLKGCYPNAGSYQEVLYGVLDTGRFGKAKEFMCQMIDEGVSPSFVSYKMVIYGLCKENLVADVVWILKQMVEQGFVPERWMWRRILQTMFPRNVSQSEIMEEVAT</sequence>
<organism evidence="4 5">
    <name type="scientific">Vitis vinifera</name>
    <name type="common">Grape</name>
    <dbReference type="NCBI Taxonomy" id="29760"/>
    <lineage>
        <taxon>Eukaryota</taxon>
        <taxon>Viridiplantae</taxon>
        <taxon>Streptophyta</taxon>
        <taxon>Embryophyta</taxon>
        <taxon>Tracheophyta</taxon>
        <taxon>Spermatophyta</taxon>
        <taxon>Magnoliopsida</taxon>
        <taxon>eudicotyledons</taxon>
        <taxon>Gunneridae</taxon>
        <taxon>Pentapetalae</taxon>
        <taxon>rosids</taxon>
        <taxon>Vitales</taxon>
        <taxon>Vitaceae</taxon>
        <taxon>Viteae</taxon>
        <taxon>Vitis</taxon>
    </lineage>
</organism>
<evidence type="ECO:0000313" key="5">
    <source>
        <dbReference type="Proteomes" id="UP000288805"/>
    </source>
</evidence>
<dbReference type="Proteomes" id="UP000288805">
    <property type="component" value="Unassembled WGS sequence"/>
</dbReference>